<dbReference type="PANTHER" id="PTHR32093:SF50">
    <property type="entry name" value="EXTENSIN-LIKE PROTEIN"/>
    <property type="match status" value="1"/>
</dbReference>
<evidence type="ECO:0000256" key="3">
    <source>
        <dbReference type="ARBA" id="ARBA00022525"/>
    </source>
</evidence>
<keyword evidence="3" id="KW-0964">Secreted</keyword>
<keyword evidence="4" id="KW-0732">Signal</keyword>
<evidence type="ECO:0000256" key="4">
    <source>
        <dbReference type="ARBA" id="ARBA00022729"/>
    </source>
</evidence>
<comment type="caution">
    <text evidence="9">The sequence shown here is derived from an EMBL/GenBank/DDBJ whole genome shotgun (WGS) entry which is preliminary data.</text>
</comment>
<evidence type="ECO:0000256" key="5">
    <source>
        <dbReference type="ARBA" id="ARBA00022737"/>
    </source>
</evidence>
<evidence type="ECO:0000256" key="8">
    <source>
        <dbReference type="ARBA" id="ARBA00041871"/>
    </source>
</evidence>
<reference evidence="9" key="1">
    <citation type="submission" date="2020-06" db="EMBL/GenBank/DDBJ databases">
        <authorList>
            <person name="Li T."/>
            <person name="Hu X."/>
            <person name="Zhang T."/>
            <person name="Song X."/>
            <person name="Zhang H."/>
            <person name="Dai N."/>
            <person name="Sheng W."/>
            <person name="Hou X."/>
            <person name="Wei L."/>
        </authorList>
    </citation>
    <scope>NUCLEOTIDE SEQUENCE</scope>
    <source>
        <strain evidence="9">G01</strain>
        <tissue evidence="9">Leaf</tissue>
    </source>
</reference>
<dbReference type="Pfam" id="PF00560">
    <property type="entry name" value="LRR_1"/>
    <property type="match status" value="3"/>
</dbReference>
<evidence type="ECO:0000256" key="2">
    <source>
        <dbReference type="ARBA" id="ARBA00022512"/>
    </source>
</evidence>
<keyword evidence="5" id="KW-0677">Repeat</keyword>
<evidence type="ECO:0000256" key="1">
    <source>
        <dbReference type="ARBA" id="ARBA00004191"/>
    </source>
</evidence>
<keyword evidence="6" id="KW-0325">Glycoprotein</keyword>
<gene>
    <name evidence="9" type="ORF">Sangu_1002400</name>
</gene>
<dbReference type="SUPFAM" id="SSF52058">
    <property type="entry name" value="L domain-like"/>
    <property type="match status" value="1"/>
</dbReference>
<evidence type="ECO:0000256" key="7">
    <source>
        <dbReference type="ARBA" id="ARBA00023278"/>
    </source>
</evidence>
<dbReference type="EMBL" id="JACGWK010000005">
    <property type="protein sequence ID" value="KAL0354211.1"/>
    <property type="molecule type" value="Genomic_DNA"/>
</dbReference>
<keyword evidence="7" id="KW-0379">Hydroxylation</keyword>
<keyword evidence="2" id="KW-0134">Cell wall</keyword>
<sequence>MKGRQVIFWQVIYHFPIEIRSILMHTVNIQQESVLIRRASCNAGQFDPLQPLKFETNQQKQGKCQRFSRHATRWLCNEHAPPHNHHVSKNATNQSLQQAYVAFQAWKRVIYSDPMNFTSNWHGPNVCNYTGVYCTRHLNDTNVLVVAGIDLNHGDIAGFLPDELGLLSELALLHLNSNRFCGILPPTLSNLSLLFELDISNNRFVGPFPSVVLSLPSLYFLDIRFNEFEGQLPPQLFNKKLDAIFLNNNRFTSVIPPNLGPSTASVVVFANNRFGGCLPPSIAKFADTLEELLLINTSISGCLPTELGFLYKLRLLDVSFNQIVGPIPYSLSGLAHLELLNLAHNKLSGIVPEGVCVLPDLANFTFSYNFFCEEEGICSNLTSKGIVFDDRRNCLPEKPLQRSKKECEAERPVDCFDHVCGKSTSNSAAAYHIPLSSIPPP</sequence>
<reference evidence="9" key="2">
    <citation type="journal article" date="2024" name="Plant">
        <title>Genomic evolution and insights into agronomic trait innovations of Sesamum species.</title>
        <authorList>
            <person name="Miao H."/>
            <person name="Wang L."/>
            <person name="Qu L."/>
            <person name="Liu H."/>
            <person name="Sun Y."/>
            <person name="Le M."/>
            <person name="Wang Q."/>
            <person name="Wei S."/>
            <person name="Zheng Y."/>
            <person name="Lin W."/>
            <person name="Duan Y."/>
            <person name="Cao H."/>
            <person name="Xiong S."/>
            <person name="Wang X."/>
            <person name="Wei L."/>
            <person name="Li C."/>
            <person name="Ma Q."/>
            <person name="Ju M."/>
            <person name="Zhao R."/>
            <person name="Li G."/>
            <person name="Mu C."/>
            <person name="Tian Q."/>
            <person name="Mei H."/>
            <person name="Zhang T."/>
            <person name="Gao T."/>
            <person name="Zhang H."/>
        </authorList>
    </citation>
    <scope>NUCLEOTIDE SEQUENCE</scope>
    <source>
        <strain evidence="9">G01</strain>
    </source>
</reference>
<dbReference type="AlphaFoldDB" id="A0AAW2PFE1"/>
<proteinExistence type="predicted"/>
<protein>
    <recommendedName>
        <fullName evidence="8">Cell wall hydroxyproline-rich glycoprotein</fullName>
    </recommendedName>
</protein>
<comment type="subcellular location">
    <subcellularLocation>
        <location evidence="1">Secreted</location>
        <location evidence="1">Cell wall</location>
    </subcellularLocation>
</comment>
<evidence type="ECO:0000256" key="6">
    <source>
        <dbReference type="ARBA" id="ARBA00023180"/>
    </source>
</evidence>
<evidence type="ECO:0000313" key="9">
    <source>
        <dbReference type="EMBL" id="KAL0354211.1"/>
    </source>
</evidence>
<dbReference type="FunFam" id="3.80.10.10:FF:000224">
    <property type="entry name" value="Leucine-rich repeat extensin-like protein 1"/>
    <property type="match status" value="1"/>
</dbReference>
<dbReference type="InterPro" id="IPR032675">
    <property type="entry name" value="LRR_dom_sf"/>
</dbReference>
<name>A0AAW2PFE1_9LAMI</name>
<dbReference type="InterPro" id="IPR051582">
    <property type="entry name" value="LRR_extensin-like_regulator"/>
</dbReference>
<accession>A0AAW2PFE1</accession>
<dbReference type="PANTHER" id="PTHR32093">
    <property type="entry name" value="LEUCINE-RICH REPEAT EXTENSIN-LIKE PROTEIN 3-RELATED"/>
    <property type="match status" value="1"/>
</dbReference>
<organism evidence="9">
    <name type="scientific">Sesamum angustifolium</name>
    <dbReference type="NCBI Taxonomy" id="2727405"/>
    <lineage>
        <taxon>Eukaryota</taxon>
        <taxon>Viridiplantae</taxon>
        <taxon>Streptophyta</taxon>
        <taxon>Embryophyta</taxon>
        <taxon>Tracheophyta</taxon>
        <taxon>Spermatophyta</taxon>
        <taxon>Magnoliopsida</taxon>
        <taxon>eudicotyledons</taxon>
        <taxon>Gunneridae</taxon>
        <taxon>Pentapetalae</taxon>
        <taxon>asterids</taxon>
        <taxon>lamiids</taxon>
        <taxon>Lamiales</taxon>
        <taxon>Pedaliaceae</taxon>
        <taxon>Sesamum</taxon>
    </lineage>
</organism>
<dbReference type="Gene3D" id="3.80.10.10">
    <property type="entry name" value="Ribonuclease Inhibitor"/>
    <property type="match status" value="2"/>
</dbReference>
<dbReference type="InterPro" id="IPR001611">
    <property type="entry name" value="Leu-rich_rpt"/>
</dbReference>